<dbReference type="Proteomes" id="UP000286147">
    <property type="component" value="Unassembled WGS sequence"/>
</dbReference>
<dbReference type="AlphaFoldDB" id="A0A412CDA0"/>
<reference evidence="1 2" key="1">
    <citation type="submission" date="2018-08" db="EMBL/GenBank/DDBJ databases">
        <title>A genome reference for cultivated species of the human gut microbiota.</title>
        <authorList>
            <person name="Zou Y."/>
            <person name="Xue W."/>
            <person name="Luo G."/>
        </authorList>
    </citation>
    <scope>NUCLEOTIDE SEQUENCE [LARGE SCALE GENOMIC DNA]</scope>
    <source>
        <strain evidence="1 2">AF27-12</strain>
    </source>
</reference>
<sequence>MKKRDLAIILSLCSTLLINTTCISSSEAKGTINRNDIEVNYNPFSDENVVIDDSKLSMTERLTKIQAEQEKPKSAIENVQDGHLYIPKKTQLKVELVNSITSKTAQEGENVDIRLVDNLIVNGVVVIPKGTIGKAYVYKARSAGGFGRKGILMIAGQEFKTINNVTVPLKQGLTGEGNSDGGSVAVAAVISLVGGAFMKGTNIEYPAGTTFNVEVRENVDLQATPENLKDVMNPNIVHGTEITINL</sequence>
<evidence type="ECO:0000313" key="1">
    <source>
        <dbReference type="EMBL" id="RGQ80432.1"/>
    </source>
</evidence>
<gene>
    <name evidence="1" type="ORF">DWY77_09090</name>
</gene>
<comment type="caution">
    <text evidence="1">The sequence shown here is derived from an EMBL/GenBank/DDBJ whole genome shotgun (WGS) entry which is preliminary data.</text>
</comment>
<dbReference type="EMBL" id="QRTP01000025">
    <property type="protein sequence ID" value="RGQ80432.1"/>
    <property type="molecule type" value="Genomic_DNA"/>
</dbReference>
<accession>A0A412CDA0</accession>
<organism evidence="1 2">
    <name type="scientific">Megamonas rupellensis</name>
    <dbReference type="NCBI Taxonomy" id="491921"/>
    <lineage>
        <taxon>Bacteria</taxon>
        <taxon>Bacillati</taxon>
        <taxon>Bacillota</taxon>
        <taxon>Negativicutes</taxon>
        <taxon>Selenomonadales</taxon>
        <taxon>Selenomonadaceae</taxon>
        <taxon>Megamonas</taxon>
    </lineage>
</organism>
<protein>
    <recommendedName>
        <fullName evidence="3">TrbI/VirB10 family protein</fullName>
    </recommendedName>
</protein>
<proteinExistence type="predicted"/>
<evidence type="ECO:0000313" key="2">
    <source>
        <dbReference type="Proteomes" id="UP000286147"/>
    </source>
</evidence>
<evidence type="ECO:0008006" key="3">
    <source>
        <dbReference type="Google" id="ProtNLM"/>
    </source>
</evidence>
<dbReference type="RefSeq" id="WP_118036221.1">
    <property type="nucleotide sequence ID" value="NZ_QRTP01000025.1"/>
</dbReference>
<name>A0A412CDA0_9FIRM</name>